<evidence type="ECO:0008006" key="4">
    <source>
        <dbReference type="Google" id="ProtNLM"/>
    </source>
</evidence>
<dbReference type="OrthoDB" id="1445639at2"/>
<evidence type="ECO:0000313" key="3">
    <source>
        <dbReference type="Proteomes" id="UP000199580"/>
    </source>
</evidence>
<organism evidence="2 3">
    <name type="scientific">Flavobacterium noncentrifugens</name>
    <dbReference type="NCBI Taxonomy" id="1128970"/>
    <lineage>
        <taxon>Bacteria</taxon>
        <taxon>Pseudomonadati</taxon>
        <taxon>Bacteroidota</taxon>
        <taxon>Flavobacteriia</taxon>
        <taxon>Flavobacteriales</taxon>
        <taxon>Flavobacteriaceae</taxon>
        <taxon>Flavobacterium</taxon>
    </lineage>
</organism>
<evidence type="ECO:0000313" key="2">
    <source>
        <dbReference type="EMBL" id="SDK30539.1"/>
    </source>
</evidence>
<reference evidence="2 3" key="1">
    <citation type="submission" date="2016-10" db="EMBL/GenBank/DDBJ databases">
        <authorList>
            <person name="de Groot N.N."/>
        </authorList>
    </citation>
    <scope>NUCLEOTIDE SEQUENCE [LARGE SCALE GENOMIC DNA]</scope>
    <source>
        <strain evidence="2 3">CGMCC 1.10076</strain>
    </source>
</reference>
<name>A0A1G9AT81_9FLAO</name>
<gene>
    <name evidence="2" type="ORF">SAMN04487935_3042</name>
</gene>
<dbReference type="Proteomes" id="UP000199580">
    <property type="component" value="Unassembled WGS sequence"/>
</dbReference>
<keyword evidence="3" id="KW-1185">Reference proteome</keyword>
<protein>
    <recommendedName>
        <fullName evidence="4">NIPSNAP protein</fullName>
    </recommendedName>
</protein>
<sequence length="271" mass="31414">MKRFTQTFLVAFAALVLTSNLAAQEQKQNFVTVTTLHWNLQKLNFDQKDWIALEKEYLDKVTKKNEFILEQTVLMHHFTADNSELLLITTYPSWEAIEKAGKKSDELVMAAWPDEKARNAYFEKKEAFYAGNHSDEIYKTTPGVKNAAAKSDKAMVYYVRKSHWAFPKDGNEKEFGALATKFLDATTYKNDLVKSYYSLVHAWGSDNTELVETFVVDNMGDIEKLNEKNRELFRAAMPDEAKRKEFNTAYGKYFTRVHADYIYKSVPELMK</sequence>
<evidence type="ECO:0000256" key="1">
    <source>
        <dbReference type="SAM" id="SignalP"/>
    </source>
</evidence>
<feature type="chain" id="PRO_5011586304" description="NIPSNAP protein" evidence="1">
    <location>
        <begin position="23"/>
        <end position="271"/>
    </location>
</feature>
<feature type="signal peptide" evidence="1">
    <location>
        <begin position="1"/>
        <end position="22"/>
    </location>
</feature>
<dbReference type="AlphaFoldDB" id="A0A1G9AT81"/>
<dbReference type="RefSeq" id="WP_091397379.1">
    <property type="nucleotide sequence ID" value="NZ_BKAI01000007.1"/>
</dbReference>
<accession>A0A1G9AT81</accession>
<dbReference type="EMBL" id="FNEZ01000005">
    <property type="protein sequence ID" value="SDK30539.1"/>
    <property type="molecule type" value="Genomic_DNA"/>
</dbReference>
<proteinExistence type="predicted"/>
<keyword evidence="1" id="KW-0732">Signal</keyword>